<name>A0A5N8W8W9_9ACTN</name>
<protein>
    <recommendedName>
        <fullName evidence="5">SMP-30/Gluconolactonase/LRE-like region domain-containing protein</fullName>
    </recommendedName>
</protein>
<gene>
    <name evidence="3" type="ORF">FNH04_29715</name>
</gene>
<dbReference type="SUPFAM" id="SSF101898">
    <property type="entry name" value="NHL repeat"/>
    <property type="match status" value="1"/>
</dbReference>
<dbReference type="InterPro" id="IPR011042">
    <property type="entry name" value="6-blade_b-propeller_TolB-like"/>
</dbReference>
<organism evidence="3 4">
    <name type="scientific">Streptomyces phyllanthi</name>
    <dbReference type="NCBI Taxonomy" id="1803180"/>
    <lineage>
        <taxon>Bacteria</taxon>
        <taxon>Bacillati</taxon>
        <taxon>Actinomycetota</taxon>
        <taxon>Actinomycetes</taxon>
        <taxon>Kitasatosporales</taxon>
        <taxon>Streptomycetaceae</taxon>
        <taxon>Streptomyces</taxon>
    </lineage>
</organism>
<evidence type="ECO:0000256" key="2">
    <source>
        <dbReference type="SAM" id="MobiDB-lite"/>
    </source>
</evidence>
<dbReference type="InterPro" id="IPR001258">
    <property type="entry name" value="NHL_repeat"/>
</dbReference>
<proteinExistence type="predicted"/>
<dbReference type="EMBL" id="VJZE01000271">
    <property type="protein sequence ID" value="MPY43927.1"/>
    <property type="molecule type" value="Genomic_DNA"/>
</dbReference>
<dbReference type="Proteomes" id="UP000326979">
    <property type="component" value="Unassembled WGS sequence"/>
</dbReference>
<dbReference type="OrthoDB" id="9762443at2"/>
<dbReference type="RefSeq" id="WP_152788867.1">
    <property type="nucleotide sequence ID" value="NZ_BAABEQ010000164.1"/>
</dbReference>
<evidence type="ECO:0000313" key="3">
    <source>
        <dbReference type="EMBL" id="MPY43927.1"/>
    </source>
</evidence>
<keyword evidence="1" id="KW-0677">Repeat</keyword>
<feature type="region of interest" description="Disordered" evidence="2">
    <location>
        <begin position="1"/>
        <end position="39"/>
    </location>
</feature>
<dbReference type="Pfam" id="PF01436">
    <property type="entry name" value="NHL"/>
    <property type="match status" value="1"/>
</dbReference>
<accession>A0A5N8W8W9</accession>
<keyword evidence="4" id="KW-1185">Reference proteome</keyword>
<reference evidence="3 4" key="1">
    <citation type="submission" date="2019-07" db="EMBL/GenBank/DDBJ databases">
        <title>New species of Amycolatopsis and Streptomyces.</title>
        <authorList>
            <person name="Duangmal K."/>
            <person name="Teo W.F.A."/>
            <person name="Lipun K."/>
        </authorList>
    </citation>
    <scope>NUCLEOTIDE SEQUENCE [LARGE SCALE GENOMIC DNA]</scope>
    <source>
        <strain evidence="3 4">TISTR 2346</strain>
    </source>
</reference>
<evidence type="ECO:0000313" key="4">
    <source>
        <dbReference type="Proteomes" id="UP000326979"/>
    </source>
</evidence>
<dbReference type="Gene3D" id="2.120.10.30">
    <property type="entry name" value="TolB, C-terminal domain"/>
    <property type="match status" value="1"/>
</dbReference>
<sequence length="74" mass="7751">MAASRVLGQSDYTSGGKCKDIGSSDGMPPSGGAESVTSTSLSVPAGMAFDRNGDLWVTDSFNHRTLKYSAHPKR</sequence>
<evidence type="ECO:0008006" key="5">
    <source>
        <dbReference type="Google" id="ProtNLM"/>
    </source>
</evidence>
<evidence type="ECO:0000256" key="1">
    <source>
        <dbReference type="ARBA" id="ARBA00022737"/>
    </source>
</evidence>
<comment type="caution">
    <text evidence="3">The sequence shown here is derived from an EMBL/GenBank/DDBJ whole genome shotgun (WGS) entry which is preliminary data.</text>
</comment>
<dbReference type="AlphaFoldDB" id="A0A5N8W8W9"/>